<dbReference type="InterPro" id="IPR051931">
    <property type="entry name" value="PAK3-like"/>
</dbReference>
<dbReference type="WBParaSite" id="SSTP_0000081900.1">
    <property type="protein sequence ID" value="SSTP_0000081900.1"/>
    <property type="gene ID" value="SSTP_0000081900"/>
</dbReference>
<dbReference type="STRING" id="6248.A0A0K0DUA6"/>
<keyword evidence="4" id="KW-0808">Transferase</keyword>
<dbReference type="InterPro" id="IPR000719">
    <property type="entry name" value="Prot_kinase_dom"/>
</dbReference>
<keyword evidence="8" id="KW-0460">Magnesium</keyword>
<dbReference type="GO" id="GO:0005524">
    <property type="term" value="F:ATP binding"/>
    <property type="evidence" value="ECO:0007669"/>
    <property type="project" value="UniProtKB-UniRule"/>
</dbReference>
<dbReference type="WBParaSite" id="TCONS_00005826.p1">
    <property type="protein sequence ID" value="TCONS_00005826.p1"/>
    <property type="gene ID" value="XLOC_004047"/>
</dbReference>
<evidence type="ECO:0000313" key="12">
    <source>
        <dbReference type="WBParaSite" id="SSTP_0000081900.1"/>
    </source>
</evidence>
<dbReference type="Proteomes" id="UP000035681">
    <property type="component" value="Unplaced"/>
</dbReference>
<dbReference type="AlphaFoldDB" id="A0A0K0DUA6"/>
<evidence type="ECO:0000256" key="7">
    <source>
        <dbReference type="ARBA" id="ARBA00022840"/>
    </source>
</evidence>
<dbReference type="FunFam" id="3.30.200.20:FF:000705">
    <property type="entry name" value="Non-specific serine/threonine protein kinase"/>
    <property type="match status" value="1"/>
</dbReference>
<reference evidence="12" key="1">
    <citation type="submission" date="2015-08" db="UniProtKB">
        <authorList>
            <consortium name="WormBaseParasite"/>
        </authorList>
    </citation>
    <scope>IDENTIFICATION</scope>
</reference>
<keyword evidence="6 9" id="KW-0547">Nucleotide-binding</keyword>
<dbReference type="EC" id="2.7.11.1" evidence="3"/>
<keyword evidence="5" id="KW-0479">Metal-binding</keyword>
<dbReference type="Gene3D" id="1.10.510.10">
    <property type="entry name" value="Transferase(Phosphotransferase) domain 1"/>
    <property type="match status" value="1"/>
</dbReference>
<evidence type="ECO:0000313" key="11">
    <source>
        <dbReference type="Proteomes" id="UP000035681"/>
    </source>
</evidence>
<evidence type="ECO:0000256" key="1">
    <source>
        <dbReference type="ARBA" id="ARBA00001946"/>
    </source>
</evidence>
<dbReference type="GO" id="GO:0046872">
    <property type="term" value="F:metal ion binding"/>
    <property type="evidence" value="ECO:0007669"/>
    <property type="project" value="UniProtKB-KW"/>
</dbReference>
<dbReference type="SUPFAM" id="SSF56112">
    <property type="entry name" value="Protein kinase-like (PK-like)"/>
    <property type="match status" value="1"/>
</dbReference>
<dbReference type="SMART" id="SM00285">
    <property type="entry name" value="PBD"/>
    <property type="match status" value="1"/>
</dbReference>
<dbReference type="Gene3D" id="3.90.810.10">
    <property type="entry name" value="CRIB domain"/>
    <property type="match status" value="1"/>
</dbReference>
<dbReference type="InterPro" id="IPR011009">
    <property type="entry name" value="Kinase-like_dom_sf"/>
</dbReference>
<evidence type="ECO:0000256" key="3">
    <source>
        <dbReference type="ARBA" id="ARBA00012513"/>
    </source>
</evidence>
<dbReference type="InterPro" id="IPR036936">
    <property type="entry name" value="CRIB_dom_sf"/>
</dbReference>
<organism evidence="12">
    <name type="scientific">Strongyloides stercoralis</name>
    <name type="common">Threadworm</name>
    <dbReference type="NCBI Taxonomy" id="6248"/>
    <lineage>
        <taxon>Eukaryota</taxon>
        <taxon>Metazoa</taxon>
        <taxon>Ecdysozoa</taxon>
        <taxon>Nematoda</taxon>
        <taxon>Chromadorea</taxon>
        <taxon>Rhabditida</taxon>
        <taxon>Tylenchina</taxon>
        <taxon>Panagrolaimomorpha</taxon>
        <taxon>Strongyloidoidea</taxon>
        <taxon>Strongyloididae</taxon>
        <taxon>Strongyloides</taxon>
    </lineage>
</organism>
<feature type="binding site" evidence="9">
    <location>
        <position position="264"/>
    </location>
    <ligand>
        <name>ATP</name>
        <dbReference type="ChEBI" id="CHEBI:30616"/>
    </ligand>
</feature>
<dbReference type="FunFam" id="1.10.510.10:FF:000768">
    <property type="entry name" value="Non-specific serine/threonine protein kinase"/>
    <property type="match status" value="1"/>
</dbReference>
<evidence type="ECO:0000256" key="4">
    <source>
        <dbReference type="ARBA" id="ARBA00022679"/>
    </source>
</evidence>
<evidence type="ECO:0000256" key="6">
    <source>
        <dbReference type="ARBA" id="ARBA00022741"/>
    </source>
</evidence>
<accession>A0A0K0DUA6</accession>
<feature type="domain" description="Protein kinase" evidence="10">
    <location>
        <begin position="235"/>
        <end position="486"/>
    </location>
</feature>
<name>A0A0K0DUA6_STRER</name>
<dbReference type="PANTHER" id="PTHR45832:SF8">
    <property type="entry name" value="PROTEIN KINASE DOMAIN-CONTAINING PROTEIN"/>
    <property type="match status" value="1"/>
</dbReference>
<dbReference type="GO" id="GO:0004674">
    <property type="term" value="F:protein serine/threonine kinase activity"/>
    <property type="evidence" value="ECO:0007669"/>
    <property type="project" value="UniProtKB-EC"/>
</dbReference>
<evidence type="ECO:0000256" key="8">
    <source>
        <dbReference type="ARBA" id="ARBA00022842"/>
    </source>
</evidence>
<dbReference type="InterPro" id="IPR017441">
    <property type="entry name" value="Protein_kinase_ATP_BS"/>
</dbReference>
<comment type="cofactor">
    <cofactor evidence="1">
        <name>Mg(2+)</name>
        <dbReference type="ChEBI" id="CHEBI:18420"/>
    </cofactor>
</comment>
<dbReference type="InterPro" id="IPR000095">
    <property type="entry name" value="CRIB_dom"/>
</dbReference>
<dbReference type="SMART" id="SM00220">
    <property type="entry name" value="S_TKc"/>
    <property type="match status" value="1"/>
</dbReference>
<dbReference type="PROSITE" id="PS00107">
    <property type="entry name" value="PROTEIN_KINASE_ATP"/>
    <property type="match status" value="1"/>
</dbReference>
<protein>
    <recommendedName>
        <fullName evidence="3">non-specific serine/threonine protein kinase</fullName>
        <ecNumber evidence="3">2.7.11.1</ecNumber>
    </recommendedName>
</protein>
<sequence length="512" mass="58286">MKLKKKDISSPEAFQHRIHAEYDKNTCTFKGLPKQWEAILGMNTFIGKSRPKPIDPSKFTPHQMAQYKKIVRGTTGMGGGCGSRPESTMSRWNASDMFNSETSTTFSTCSTPLSYFQQQSISISSYPSTPPTYSKIKKADSFKITTIIDDVDSNFDFNKSRQKIMVKKCPTSIDSYSYIEEENEKNICNSNKEDEIGVVKKDISKVQNETQGLSDEKFRMALQCVVDSGDPRPNLKGSVKIGEGSTSLVIRATLTTTNTFVAVKRMKLKGQQRRELLFNEVVLIKDLKHPNIVSMHNSYLVEDELWVIMEYMERGPLTDVVTEMRIEESVIAYITYQTLLGLAYLHQHNIIHRDIKSDSILFSKDGTVKISDFGFCAHLTDDKPKRRSLVGTPYWMAPEVIKRSSYDTSADIWSLGIMIIEMVMGEPPHFHEDTIKALKKILECDEPTFPSNIDVSEDLRDFVSKCCVKKSYLRLSATKLLEHPFLKKRCDSQYIINLLNKLSLEKSESQKN</sequence>
<comment type="similarity">
    <text evidence="2">Belongs to the protein kinase superfamily. STE Ser/Thr protein kinase family. STE20 subfamily.</text>
</comment>
<dbReference type="PROSITE" id="PS50011">
    <property type="entry name" value="PROTEIN_KINASE_DOM"/>
    <property type="match status" value="1"/>
</dbReference>
<dbReference type="Pfam" id="PF00786">
    <property type="entry name" value="PBD"/>
    <property type="match status" value="1"/>
</dbReference>
<proteinExistence type="inferred from homology"/>
<evidence type="ECO:0000259" key="10">
    <source>
        <dbReference type="PROSITE" id="PS50011"/>
    </source>
</evidence>
<dbReference type="Pfam" id="PF00069">
    <property type="entry name" value="Pkinase"/>
    <property type="match status" value="1"/>
</dbReference>
<evidence type="ECO:0000256" key="5">
    <source>
        <dbReference type="ARBA" id="ARBA00022723"/>
    </source>
</evidence>
<keyword evidence="7 9" id="KW-0067">ATP-binding</keyword>
<dbReference type="Gene3D" id="3.30.200.20">
    <property type="entry name" value="Phosphorylase Kinase, domain 1"/>
    <property type="match status" value="1"/>
</dbReference>
<evidence type="ECO:0000256" key="2">
    <source>
        <dbReference type="ARBA" id="ARBA00008874"/>
    </source>
</evidence>
<evidence type="ECO:0000256" key="9">
    <source>
        <dbReference type="PROSITE-ProRule" id="PRU10141"/>
    </source>
</evidence>
<keyword evidence="11" id="KW-1185">Reference proteome</keyword>
<dbReference type="PANTHER" id="PTHR45832">
    <property type="entry name" value="SERINE/THREONINE-PROTEIN KINASE SAMKA-RELATED-RELATED"/>
    <property type="match status" value="1"/>
</dbReference>